<proteinExistence type="predicted"/>
<evidence type="ECO:0000313" key="8">
    <source>
        <dbReference type="Proteomes" id="UP001501057"/>
    </source>
</evidence>
<dbReference type="InterPro" id="IPR002293">
    <property type="entry name" value="AA/rel_permease1"/>
</dbReference>
<feature type="transmembrane region" description="Helical" evidence="6">
    <location>
        <begin position="29"/>
        <end position="54"/>
    </location>
</feature>
<dbReference type="Pfam" id="PF13520">
    <property type="entry name" value="AA_permease_2"/>
    <property type="match status" value="1"/>
</dbReference>
<keyword evidence="3 6" id="KW-0812">Transmembrane</keyword>
<organism evidence="7 8">
    <name type="scientific">Aeromicrobium alkaliterrae</name>
    <dbReference type="NCBI Taxonomy" id="302168"/>
    <lineage>
        <taxon>Bacteria</taxon>
        <taxon>Bacillati</taxon>
        <taxon>Actinomycetota</taxon>
        <taxon>Actinomycetes</taxon>
        <taxon>Propionibacteriales</taxon>
        <taxon>Nocardioidaceae</taxon>
        <taxon>Aeromicrobium</taxon>
    </lineage>
</organism>
<name>A0ABN2JNT0_9ACTN</name>
<keyword evidence="5 6" id="KW-0472">Membrane</keyword>
<evidence type="ECO:0000256" key="2">
    <source>
        <dbReference type="ARBA" id="ARBA00022475"/>
    </source>
</evidence>
<evidence type="ECO:0000256" key="3">
    <source>
        <dbReference type="ARBA" id="ARBA00022692"/>
    </source>
</evidence>
<gene>
    <name evidence="7" type="ORF">GCM10009710_13380</name>
</gene>
<protein>
    <submittedName>
        <fullName evidence="7">APC family permease</fullName>
    </submittedName>
</protein>
<feature type="transmembrane region" description="Helical" evidence="6">
    <location>
        <begin position="292"/>
        <end position="314"/>
    </location>
</feature>
<sequence length="471" mass="48867">MSSPTTPPPGTSQHYEQELSRSLDLRGNVLITLSAVTPASSVFIIIPTVIAAVGGASFRAFLMAAAVAACMALCYAELSSAFPIAGGEYSFAGRVLGKAAGFSLFLMNTFSLTMIIGVIALGTGEYLAAAFSGADSKWVGVAVILVCAGVAILNIRTNAWITGVFLALEMVAIVVVCALGFVNVSRPVSTLWEAQTLGDDGTLMGVGLGLIVGQTATALFAYNGYGAAIYFAEETQGARKVMGKVIIVCLAVTVAAEMLPLAAVLLGSPDLTSLIGADNPMEYFMTTRGSEAVNVAVSLAIAVAIINATVAIILQAGRTLYSAARDGAFPDVVGRPLAFVHPTLQTPPVATILVGVVAAVLAALVPITSLITATGATLIVVYVFVALSALIGRRTGATAGAQYRMPLFPLPPLAIIGALAYVTYQVWDANPWQIVIALSALGVGFVYYQVYLRPRHADRWTMLAAAPEENI</sequence>
<dbReference type="PIRSF" id="PIRSF006060">
    <property type="entry name" value="AA_transporter"/>
    <property type="match status" value="1"/>
</dbReference>
<feature type="transmembrane region" description="Helical" evidence="6">
    <location>
        <begin position="202"/>
        <end position="225"/>
    </location>
</feature>
<dbReference type="PANTHER" id="PTHR42770:SF7">
    <property type="entry name" value="MEMBRANE PROTEIN"/>
    <property type="match status" value="1"/>
</dbReference>
<keyword evidence="8" id="KW-1185">Reference proteome</keyword>
<dbReference type="Proteomes" id="UP001501057">
    <property type="component" value="Unassembled WGS sequence"/>
</dbReference>
<feature type="transmembrane region" description="Helical" evidence="6">
    <location>
        <begin position="373"/>
        <end position="391"/>
    </location>
</feature>
<dbReference type="PANTHER" id="PTHR42770">
    <property type="entry name" value="AMINO ACID TRANSPORTER-RELATED"/>
    <property type="match status" value="1"/>
</dbReference>
<evidence type="ECO:0000256" key="1">
    <source>
        <dbReference type="ARBA" id="ARBA00004651"/>
    </source>
</evidence>
<feature type="transmembrane region" description="Helical" evidence="6">
    <location>
        <begin position="432"/>
        <end position="452"/>
    </location>
</feature>
<feature type="transmembrane region" description="Helical" evidence="6">
    <location>
        <begin position="99"/>
        <end position="124"/>
    </location>
</feature>
<feature type="transmembrane region" description="Helical" evidence="6">
    <location>
        <begin position="349"/>
        <end position="367"/>
    </location>
</feature>
<keyword evidence="2" id="KW-1003">Cell membrane</keyword>
<feature type="transmembrane region" description="Helical" evidence="6">
    <location>
        <begin position="136"/>
        <end position="153"/>
    </location>
</feature>
<dbReference type="InterPro" id="IPR050367">
    <property type="entry name" value="APC_superfamily"/>
</dbReference>
<evidence type="ECO:0000313" key="7">
    <source>
        <dbReference type="EMBL" id="GAA1734021.1"/>
    </source>
</evidence>
<dbReference type="Gene3D" id="1.20.1740.10">
    <property type="entry name" value="Amino acid/polyamine transporter I"/>
    <property type="match status" value="1"/>
</dbReference>
<keyword evidence="4 6" id="KW-1133">Transmembrane helix</keyword>
<evidence type="ECO:0000256" key="6">
    <source>
        <dbReference type="SAM" id="Phobius"/>
    </source>
</evidence>
<feature type="transmembrane region" description="Helical" evidence="6">
    <location>
        <begin position="160"/>
        <end position="182"/>
    </location>
</feature>
<dbReference type="EMBL" id="BAAAME010000002">
    <property type="protein sequence ID" value="GAA1734021.1"/>
    <property type="molecule type" value="Genomic_DNA"/>
</dbReference>
<comment type="subcellular location">
    <subcellularLocation>
        <location evidence="1">Cell membrane</location>
        <topology evidence="1">Multi-pass membrane protein</topology>
    </subcellularLocation>
</comment>
<evidence type="ECO:0000256" key="4">
    <source>
        <dbReference type="ARBA" id="ARBA00022989"/>
    </source>
</evidence>
<feature type="transmembrane region" description="Helical" evidence="6">
    <location>
        <begin position="403"/>
        <end position="426"/>
    </location>
</feature>
<dbReference type="RefSeq" id="WP_344199048.1">
    <property type="nucleotide sequence ID" value="NZ_BAAAME010000002.1"/>
</dbReference>
<accession>A0ABN2JNT0</accession>
<comment type="caution">
    <text evidence="7">The sequence shown here is derived from an EMBL/GenBank/DDBJ whole genome shotgun (WGS) entry which is preliminary data.</text>
</comment>
<evidence type="ECO:0000256" key="5">
    <source>
        <dbReference type="ARBA" id="ARBA00023136"/>
    </source>
</evidence>
<reference evidence="7 8" key="1">
    <citation type="journal article" date="2019" name="Int. J. Syst. Evol. Microbiol.">
        <title>The Global Catalogue of Microorganisms (GCM) 10K type strain sequencing project: providing services to taxonomists for standard genome sequencing and annotation.</title>
        <authorList>
            <consortium name="The Broad Institute Genomics Platform"/>
            <consortium name="The Broad Institute Genome Sequencing Center for Infectious Disease"/>
            <person name="Wu L."/>
            <person name="Ma J."/>
        </authorList>
    </citation>
    <scope>NUCLEOTIDE SEQUENCE [LARGE SCALE GENOMIC DNA]</scope>
    <source>
        <strain evidence="7 8">JCM 13518</strain>
    </source>
</reference>
<feature type="transmembrane region" description="Helical" evidence="6">
    <location>
        <begin position="245"/>
        <end position="266"/>
    </location>
</feature>